<dbReference type="Proteomes" id="UP001500936">
    <property type="component" value="Unassembled WGS sequence"/>
</dbReference>
<proteinExistence type="predicted"/>
<dbReference type="Gene3D" id="1.25.40.10">
    <property type="entry name" value="Tetratricopeptide repeat domain"/>
    <property type="match status" value="1"/>
</dbReference>
<keyword evidence="3" id="KW-1185">Reference proteome</keyword>
<feature type="compositionally biased region" description="Low complexity" evidence="1">
    <location>
        <begin position="127"/>
        <end position="146"/>
    </location>
</feature>
<dbReference type="EMBL" id="BAABHB010000006">
    <property type="protein sequence ID" value="GAA4409143.1"/>
    <property type="molecule type" value="Genomic_DNA"/>
</dbReference>
<feature type="region of interest" description="Disordered" evidence="1">
    <location>
        <begin position="118"/>
        <end position="152"/>
    </location>
</feature>
<evidence type="ECO:0000313" key="3">
    <source>
        <dbReference type="Proteomes" id="UP001500936"/>
    </source>
</evidence>
<name>A0ABP8KL00_9BACT</name>
<evidence type="ECO:0008006" key="4">
    <source>
        <dbReference type="Google" id="ProtNLM"/>
    </source>
</evidence>
<evidence type="ECO:0000256" key="1">
    <source>
        <dbReference type="SAM" id="MobiDB-lite"/>
    </source>
</evidence>
<accession>A0ABP8KL00</accession>
<protein>
    <recommendedName>
        <fullName evidence="4">Tetratricopeptide repeat-containing protein</fullName>
    </recommendedName>
</protein>
<sequence>MEELTDKQHDDIAAYLAGQMSPAEKAGFEEQLSRNEALQQELLVQQRIRRGMELLSFEEEARALFARAMQEMTAEEETIEIATPVRPLWQQPSLWLAAAMVVLSLGLFWKFYDDDGGGGRSDTPVVRTDSTTDRPTPSDTSSRITPIPSPIPTTDRAVRLADAYFSPRPKENPIATDLPDEADAAATTDSAAIARDSAAVWQGTRLLAQKKAAEAMALLQKTVLEGYPGHWRAAAEWYLSLAYLQNNQTSEARAILTRIARTNGHPYQSEARRLRNELTR</sequence>
<dbReference type="Pfam" id="PF14559">
    <property type="entry name" value="TPR_19"/>
    <property type="match status" value="1"/>
</dbReference>
<dbReference type="RefSeq" id="WP_345268831.1">
    <property type="nucleotide sequence ID" value="NZ_BAABHB010000006.1"/>
</dbReference>
<comment type="caution">
    <text evidence="2">The sequence shown here is derived from an EMBL/GenBank/DDBJ whole genome shotgun (WGS) entry which is preliminary data.</text>
</comment>
<organism evidence="2 3">
    <name type="scientific">Nibrella viscosa</name>
    <dbReference type="NCBI Taxonomy" id="1084524"/>
    <lineage>
        <taxon>Bacteria</taxon>
        <taxon>Pseudomonadati</taxon>
        <taxon>Bacteroidota</taxon>
        <taxon>Cytophagia</taxon>
        <taxon>Cytophagales</taxon>
        <taxon>Spirosomataceae</taxon>
        <taxon>Nibrella</taxon>
    </lineage>
</organism>
<evidence type="ECO:0000313" key="2">
    <source>
        <dbReference type="EMBL" id="GAA4409143.1"/>
    </source>
</evidence>
<dbReference type="InterPro" id="IPR011990">
    <property type="entry name" value="TPR-like_helical_dom_sf"/>
</dbReference>
<reference evidence="3" key="1">
    <citation type="journal article" date="2019" name="Int. J. Syst. Evol. Microbiol.">
        <title>The Global Catalogue of Microorganisms (GCM) 10K type strain sequencing project: providing services to taxonomists for standard genome sequencing and annotation.</title>
        <authorList>
            <consortium name="The Broad Institute Genomics Platform"/>
            <consortium name="The Broad Institute Genome Sequencing Center for Infectious Disease"/>
            <person name="Wu L."/>
            <person name="Ma J."/>
        </authorList>
    </citation>
    <scope>NUCLEOTIDE SEQUENCE [LARGE SCALE GENOMIC DNA]</scope>
    <source>
        <strain evidence="3">JCM 17925</strain>
    </source>
</reference>
<gene>
    <name evidence="2" type="ORF">GCM10023187_32000</name>
</gene>